<comment type="caution">
    <text evidence="3">The sequence shown here is derived from an EMBL/GenBank/DDBJ whole genome shotgun (WGS) entry which is preliminary data.</text>
</comment>
<keyword evidence="1" id="KW-0677">Repeat</keyword>
<evidence type="ECO:0000256" key="1">
    <source>
        <dbReference type="ARBA" id="ARBA00022737"/>
    </source>
</evidence>
<name>A0AAD9L4G6_RIDPI</name>
<gene>
    <name evidence="3" type="ORF">NP493_338g02001</name>
</gene>
<protein>
    <submittedName>
        <fullName evidence="3">Uncharacterized protein</fullName>
    </submittedName>
</protein>
<dbReference type="GO" id="GO:0008270">
    <property type="term" value="F:zinc ion binding"/>
    <property type="evidence" value="ECO:0007669"/>
    <property type="project" value="UniProtKB-KW"/>
</dbReference>
<evidence type="ECO:0000313" key="3">
    <source>
        <dbReference type="EMBL" id="KAK2182687.1"/>
    </source>
</evidence>
<dbReference type="InterPro" id="IPR050952">
    <property type="entry name" value="TRIM-NHL_E3_ligases"/>
</dbReference>
<dbReference type="SUPFAM" id="SSF101898">
    <property type="entry name" value="NHL repeat"/>
    <property type="match status" value="1"/>
</dbReference>
<dbReference type="Gene3D" id="2.120.10.30">
    <property type="entry name" value="TolB, C-terminal domain"/>
    <property type="match status" value="2"/>
</dbReference>
<keyword evidence="4" id="KW-1185">Reference proteome</keyword>
<dbReference type="GO" id="GO:0061630">
    <property type="term" value="F:ubiquitin protein ligase activity"/>
    <property type="evidence" value="ECO:0007669"/>
    <property type="project" value="TreeGrafter"/>
</dbReference>
<evidence type="ECO:0000313" key="4">
    <source>
        <dbReference type="Proteomes" id="UP001209878"/>
    </source>
</evidence>
<dbReference type="GO" id="GO:0000209">
    <property type="term" value="P:protein polyubiquitination"/>
    <property type="evidence" value="ECO:0007669"/>
    <property type="project" value="TreeGrafter"/>
</dbReference>
<dbReference type="Pfam" id="PF01436">
    <property type="entry name" value="NHL"/>
    <property type="match status" value="1"/>
</dbReference>
<dbReference type="CDD" id="cd05819">
    <property type="entry name" value="NHL"/>
    <property type="match status" value="1"/>
</dbReference>
<dbReference type="GO" id="GO:0043161">
    <property type="term" value="P:proteasome-mediated ubiquitin-dependent protein catabolic process"/>
    <property type="evidence" value="ECO:0007669"/>
    <property type="project" value="TreeGrafter"/>
</dbReference>
<feature type="repeat" description="NHL" evidence="2">
    <location>
        <begin position="196"/>
        <end position="239"/>
    </location>
</feature>
<sequence length="294" mass="32227">MSYFSEAEAAIIAVFSTIDEDDPDDPGTGLLTGVAVDKSGQILVIDSDMAEVKVFTDDGQMTGSFGRGVLKSPWDIFTTSSGKIVVSDPGKGDIKVFSSHGKFLTTSDAAYHLIEPYGMAYNHVTKEMVVTDKGTSSVYVHNPSGIVTDVLKVRDGEKQSTFLFPSYVTMDRHNRVYATDASKHSLFVFDAKRQFVFKYGSEGGGENQLQHPAGVCVDHHGNILVADLENSRIHLLDANGEFRDFLLTWEDGISEPMAMTFDNQGHLVVTEASTGVVKVYNYELLLSKYENPQS</sequence>
<proteinExistence type="predicted"/>
<accession>A0AAD9L4G6</accession>
<organism evidence="3 4">
    <name type="scientific">Ridgeia piscesae</name>
    <name type="common">Tubeworm</name>
    <dbReference type="NCBI Taxonomy" id="27915"/>
    <lineage>
        <taxon>Eukaryota</taxon>
        <taxon>Metazoa</taxon>
        <taxon>Spiralia</taxon>
        <taxon>Lophotrochozoa</taxon>
        <taxon>Annelida</taxon>
        <taxon>Polychaeta</taxon>
        <taxon>Sedentaria</taxon>
        <taxon>Canalipalpata</taxon>
        <taxon>Sabellida</taxon>
        <taxon>Siboglinidae</taxon>
        <taxon>Ridgeia</taxon>
    </lineage>
</organism>
<dbReference type="AlphaFoldDB" id="A0AAD9L4G6"/>
<dbReference type="InterPro" id="IPR011042">
    <property type="entry name" value="6-blade_b-propeller_TolB-like"/>
</dbReference>
<dbReference type="PANTHER" id="PTHR24104">
    <property type="entry name" value="E3 UBIQUITIN-PROTEIN LIGASE NHLRC1-RELATED"/>
    <property type="match status" value="1"/>
</dbReference>
<reference evidence="3" key="1">
    <citation type="journal article" date="2023" name="Mol. Biol. Evol.">
        <title>Third-Generation Sequencing Reveals the Adaptive Role of the Epigenome in Three Deep-Sea Polychaetes.</title>
        <authorList>
            <person name="Perez M."/>
            <person name="Aroh O."/>
            <person name="Sun Y."/>
            <person name="Lan Y."/>
            <person name="Juniper S.K."/>
            <person name="Young C.R."/>
            <person name="Angers B."/>
            <person name="Qian P.Y."/>
        </authorList>
    </citation>
    <scope>NUCLEOTIDE SEQUENCE</scope>
    <source>
        <strain evidence="3">R07B-5</strain>
    </source>
</reference>
<dbReference type="InterPro" id="IPR001258">
    <property type="entry name" value="NHL_repeat"/>
</dbReference>
<dbReference type="PROSITE" id="PS51125">
    <property type="entry name" value="NHL"/>
    <property type="match status" value="2"/>
</dbReference>
<feature type="repeat" description="NHL" evidence="2">
    <location>
        <begin position="59"/>
        <end position="100"/>
    </location>
</feature>
<evidence type="ECO:0000256" key="2">
    <source>
        <dbReference type="PROSITE-ProRule" id="PRU00504"/>
    </source>
</evidence>
<dbReference type="EMBL" id="JAODUO010000340">
    <property type="protein sequence ID" value="KAK2182687.1"/>
    <property type="molecule type" value="Genomic_DNA"/>
</dbReference>
<dbReference type="Proteomes" id="UP001209878">
    <property type="component" value="Unassembled WGS sequence"/>
</dbReference>
<dbReference type="PANTHER" id="PTHR24104:SF25">
    <property type="entry name" value="PROTEIN LIN-41"/>
    <property type="match status" value="1"/>
</dbReference>